<dbReference type="InterPro" id="IPR005845">
    <property type="entry name" value="A-D-PHexomutase_a/b/a-II"/>
</dbReference>
<evidence type="ECO:0000313" key="8">
    <source>
        <dbReference type="EMBL" id="MBM3316451.1"/>
    </source>
</evidence>
<dbReference type="Pfam" id="PF02879">
    <property type="entry name" value="PGM_PMM_II"/>
    <property type="match status" value="1"/>
</dbReference>
<sequence>MATLMLSVSGARGIVGDGLDAAEAWRLALAFDRVAAPGPVLLGRDSRPSGPGLAAAAAAALRSAGRAVEDLGLVTTPTVQVAVKSGGAGGGIVVTASHNPPQWNALKFVGAGGAFLDAAAMRRLIDLFGATPPPADPPPALRAPSRPAGAAESAAGEEEAGADARSRPPSAGGELAPEAFRAGVTPAGLAAVDEHVRLILRDADEDRIRAAGLRVVVDAVHGAGGVLVAPLLARLGVAVEWIDGEPDGRLPERPEPRAERLG</sequence>
<evidence type="ECO:0008006" key="10">
    <source>
        <dbReference type="Google" id="ProtNLM"/>
    </source>
</evidence>
<dbReference type="InterPro" id="IPR016066">
    <property type="entry name" value="A-D-PHexomutase_CS"/>
</dbReference>
<comment type="cofactor">
    <cofactor evidence="1">
        <name>Mg(2+)</name>
        <dbReference type="ChEBI" id="CHEBI:18420"/>
    </cofactor>
</comment>
<name>A0A937X9P6_UNCEI</name>
<dbReference type="InterPro" id="IPR005844">
    <property type="entry name" value="A-D-PHexomutase_a/b/a-I"/>
</dbReference>
<organism evidence="8 9">
    <name type="scientific">Eiseniibacteriota bacterium</name>
    <dbReference type="NCBI Taxonomy" id="2212470"/>
    <lineage>
        <taxon>Bacteria</taxon>
        <taxon>Candidatus Eiseniibacteriota</taxon>
    </lineage>
</organism>
<comment type="similarity">
    <text evidence="2 4">Belongs to the phosphohexose mutase family.</text>
</comment>
<dbReference type="SUPFAM" id="SSF53738">
    <property type="entry name" value="Phosphoglucomutase, first 3 domains"/>
    <property type="match status" value="2"/>
</dbReference>
<evidence type="ECO:0000259" key="7">
    <source>
        <dbReference type="Pfam" id="PF02879"/>
    </source>
</evidence>
<reference evidence="8" key="1">
    <citation type="submission" date="2019-03" db="EMBL/GenBank/DDBJ databases">
        <title>Lake Tanganyika Metagenome-Assembled Genomes (MAGs).</title>
        <authorList>
            <person name="Tran P."/>
        </authorList>
    </citation>
    <scope>NUCLEOTIDE SEQUENCE</scope>
    <source>
        <strain evidence="8">M_DeepCast_400m_m2_100</strain>
    </source>
</reference>
<feature type="compositionally biased region" description="Pro residues" evidence="5">
    <location>
        <begin position="131"/>
        <end position="141"/>
    </location>
</feature>
<evidence type="ECO:0000313" key="9">
    <source>
        <dbReference type="Proteomes" id="UP000748308"/>
    </source>
</evidence>
<dbReference type="PROSITE" id="PS00710">
    <property type="entry name" value="PGM_PMM"/>
    <property type="match status" value="1"/>
</dbReference>
<dbReference type="Pfam" id="PF02878">
    <property type="entry name" value="PGM_PMM_I"/>
    <property type="match status" value="1"/>
</dbReference>
<dbReference type="Proteomes" id="UP000748308">
    <property type="component" value="Unassembled WGS sequence"/>
</dbReference>
<evidence type="ECO:0000259" key="6">
    <source>
        <dbReference type="Pfam" id="PF02878"/>
    </source>
</evidence>
<dbReference type="AlphaFoldDB" id="A0A937X9P6"/>
<keyword evidence="3" id="KW-0597">Phosphoprotein</keyword>
<evidence type="ECO:0000256" key="1">
    <source>
        <dbReference type="ARBA" id="ARBA00001946"/>
    </source>
</evidence>
<keyword evidence="4" id="KW-0479">Metal-binding</keyword>
<evidence type="ECO:0000256" key="5">
    <source>
        <dbReference type="SAM" id="MobiDB-lite"/>
    </source>
</evidence>
<feature type="compositionally biased region" description="Low complexity" evidence="5">
    <location>
        <begin position="142"/>
        <end position="154"/>
    </location>
</feature>
<evidence type="ECO:0000256" key="2">
    <source>
        <dbReference type="ARBA" id="ARBA00010231"/>
    </source>
</evidence>
<feature type="domain" description="Alpha-D-phosphohexomutase alpha/beta/alpha" evidence="6">
    <location>
        <begin position="9"/>
        <end position="126"/>
    </location>
</feature>
<accession>A0A937X9P6</accession>
<dbReference type="EMBL" id="VGIY01000013">
    <property type="protein sequence ID" value="MBM3316451.1"/>
    <property type="molecule type" value="Genomic_DNA"/>
</dbReference>
<dbReference type="PANTHER" id="PTHR42946:SF1">
    <property type="entry name" value="PHOSPHOGLUCOMUTASE (ALPHA-D-GLUCOSE-1,6-BISPHOSPHATE-DEPENDENT)"/>
    <property type="match status" value="1"/>
</dbReference>
<protein>
    <recommendedName>
        <fullName evidence="10">Phosphoglucosamine mutase</fullName>
    </recommendedName>
</protein>
<dbReference type="InterPro" id="IPR016055">
    <property type="entry name" value="A-D-PHexomutase_a/b/a-I/II/III"/>
</dbReference>
<dbReference type="GO" id="GO:0000287">
    <property type="term" value="F:magnesium ion binding"/>
    <property type="evidence" value="ECO:0007669"/>
    <property type="project" value="InterPro"/>
</dbReference>
<feature type="non-terminal residue" evidence="8">
    <location>
        <position position="262"/>
    </location>
</feature>
<dbReference type="GO" id="GO:0004615">
    <property type="term" value="F:phosphomannomutase activity"/>
    <property type="evidence" value="ECO:0007669"/>
    <property type="project" value="TreeGrafter"/>
</dbReference>
<gene>
    <name evidence="8" type="ORF">FJY75_01235</name>
</gene>
<evidence type="ECO:0000256" key="3">
    <source>
        <dbReference type="ARBA" id="ARBA00022553"/>
    </source>
</evidence>
<feature type="region of interest" description="Disordered" evidence="5">
    <location>
        <begin position="130"/>
        <end position="176"/>
    </location>
</feature>
<comment type="caution">
    <text evidence="8">The sequence shown here is derived from an EMBL/GenBank/DDBJ whole genome shotgun (WGS) entry which is preliminary data.</text>
</comment>
<dbReference type="PANTHER" id="PTHR42946">
    <property type="entry name" value="PHOSPHOHEXOSE MUTASE"/>
    <property type="match status" value="1"/>
</dbReference>
<feature type="domain" description="Alpha-D-phosphohexomutase alpha/beta/alpha" evidence="7">
    <location>
        <begin position="194"/>
        <end position="259"/>
    </location>
</feature>
<dbReference type="GO" id="GO:0005975">
    <property type="term" value="P:carbohydrate metabolic process"/>
    <property type="evidence" value="ECO:0007669"/>
    <property type="project" value="InterPro"/>
</dbReference>
<dbReference type="InterPro" id="IPR050060">
    <property type="entry name" value="Phosphoglucosamine_mutase"/>
</dbReference>
<keyword evidence="4" id="KW-0460">Magnesium</keyword>
<proteinExistence type="inferred from homology"/>
<dbReference type="Gene3D" id="3.40.120.10">
    <property type="entry name" value="Alpha-D-Glucose-1,6-Bisphosphate, subunit A, domain 3"/>
    <property type="match status" value="2"/>
</dbReference>
<evidence type="ECO:0000256" key="4">
    <source>
        <dbReference type="RuleBase" id="RU004326"/>
    </source>
</evidence>